<dbReference type="GO" id="GO:0003824">
    <property type="term" value="F:catalytic activity"/>
    <property type="evidence" value="ECO:0007669"/>
    <property type="project" value="InterPro"/>
</dbReference>
<dbReference type="GO" id="GO:0009288">
    <property type="term" value="C:bacterial-type flagellum"/>
    <property type="evidence" value="ECO:0007669"/>
    <property type="project" value="InterPro"/>
</dbReference>
<dbReference type="SUPFAM" id="SSF75708">
    <property type="entry name" value="Chemotaxis phosphatase CheZ"/>
    <property type="match status" value="1"/>
</dbReference>
<feature type="compositionally biased region" description="Polar residues" evidence="2">
    <location>
        <begin position="550"/>
        <end position="563"/>
    </location>
</feature>
<feature type="compositionally biased region" description="Acidic residues" evidence="2">
    <location>
        <begin position="479"/>
        <end position="490"/>
    </location>
</feature>
<evidence type="ECO:0000256" key="2">
    <source>
        <dbReference type="SAM" id="MobiDB-lite"/>
    </source>
</evidence>
<evidence type="ECO:0000313" key="3">
    <source>
        <dbReference type="EMBL" id="SNZ08910.1"/>
    </source>
</evidence>
<feature type="coiled-coil region" evidence="1">
    <location>
        <begin position="68"/>
        <end position="95"/>
    </location>
</feature>
<sequence>MSKPTLPSPLRQEDYLAIEAAVMETARGRWFLSEYARRNRNADTDTLLGAIDKLEKTLVKERAPGMAVERLKMDLSDIAQSIEKTKEEIAQIKHEDDVGTERFVRASSELDAIVTQTENATGEILGAAEKIQEYAWTLREQGADEGHCDSLDEQATNIYMACSFQDLTGQRIQKIVDAMRYVEKRVNAMIEIWGLEEGEINVDAGAVREDDQRPDAHLLNGPALEGEGVDQSDVDNLFGSVEIESDPAGQDDVDALFDTAVSGDNVEIEAEAVAIDEAGEVDFDSIDFDSIDLDENAAIENVSPTIDEQSLDNVEASNEMGAPDVDHDGEVDGVADVFAAPMDVASSEEVIDGELEADVFATSADVDEPVGTEETDSSEDMFETVAGGDLPENGVMERSENGIEFVETTELDWADSVSLEDLEESDVFASSASTETEDSPSAVSKDGFSSADANEEENAELTEITEPEISDEAFASMEELSEEISTEAENDLAFSEQETPISAPVDEDQVEMLDDDLDMVSGDDNQLVAEMHKVAAEMDRVATEMGLEGTTKSSSNETAQQGNLELEAEEPAPLQKRVTDFG</sequence>
<gene>
    <name evidence="3" type="ORF">SAMN06265368_1868</name>
</gene>
<evidence type="ECO:0000256" key="1">
    <source>
        <dbReference type="SAM" id="Coils"/>
    </source>
</evidence>
<dbReference type="RefSeq" id="WP_097152976.1">
    <property type="nucleotide sequence ID" value="NZ_OBEL01000001.1"/>
</dbReference>
<name>A0A285NHF9_9HYPH</name>
<evidence type="ECO:0000313" key="4">
    <source>
        <dbReference type="Proteomes" id="UP000219439"/>
    </source>
</evidence>
<feature type="region of interest" description="Disordered" evidence="2">
    <location>
        <begin position="425"/>
        <end position="506"/>
    </location>
</feature>
<dbReference type="OrthoDB" id="7269965at2"/>
<dbReference type="InterPro" id="IPR007439">
    <property type="entry name" value="Chemotax_Pase_CheZ"/>
</dbReference>
<proteinExistence type="predicted"/>
<keyword evidence="1" id="KW-0175">Coiled coil</keyword>
<dbReference type="Proteomes" id="UP000219439">
    <property type="component" value="Unassembled WGS sequence"/>
</dbReference>
<accession>A0A285NHF9</accession>
<dbReference type="EMBL" id="OBEL01000001">
    <property type="protein sequence ID" value="SNZ08910.1"/>
    <property type="molecule type" value="Genomic_DNA"/>
</dbReference>
<dbReference type="Pfam" id="PF04344">
    <property type="entry name" value="CheZ"/>
    <property type="match status" value="1"/>
</dbReference>
<organism evidence="3 4">
    <name type="scientific">Cohaesibacter gelatinilyticus</name>
    <dbReference type="NCBI Taxonomy" id="372072"/>
    <lineage>
        <taxon>Bacteria</taxon>
        <taxon>Pseudomonadati</taxon>
        <taxon>Pseudomonadota</taxon>
        <taxon>Alphaproteobacteria</taxon>
        <taxon>Hyphomicrobiales</taxon>
        <taxon>Cohaesibacteraceae</taxon>
    </lineage>
</organism>
<feature type="region of interest" description="Disordered" evidence="2">
    <location>
        <begin position="546"/>
        <end position="582"/>
    </location>
</feature>
<dbReference type="AlphaFoldDB" id="A0A285NHF9"/>
<keyword evidence="4" id="KW-1185">Reference proteome</keyword>
<feature type="compositionally biased region" description="Acidic residues" evidence="2">
    <location>
        <begin position="453"/>
        <end position="471"/>
    </location>
</feature>
<reference evidence="3 4" key="1">
    <citation type="submission" date="2017-09" db="EMBL/GenBank/DDBJ databases">
        <authorList>
            <person name="Ehlers B."/>
            <person name="Leendertz F.H."/>
        </authorList>
    </citation>
    <scope>NUCLEOTIDE SEQUENCE [LARGE SCALE GENOMIC DNA]</scope>
    <source>
        <strain evidence="3 4">DSM 18289</strain>
    </source>
</reference>
<dbReference type="GO" id="GO:0050920">
    <property type="term" value="P:regulation of chemotaxis"/>
    <property type="evidence" value="ECO:0007669"/>
    <property type="project" value="InterPro"/>
</dbReference>
<feature type="compositionally biased region" description="Polar residues" evidence="2">
    <location>
        <begin position="428"/>
        <end position="442"/>
    </location>
</feature>
<protein>
    <submittedName>
        <fullName evidence="3">Chemotaxis phosphatase, CheZ</fullName>
    </submittedName>
</protein>
<dbReference type="Gene3D" id="1.10.287.500">
    <property type="entry name" value="Helix hairpin bin"/>
    <property type="match status" value="1"/>
</dbReference>